<keyword evidence="5" id="KW-1133">Transmembrane helix</keyword>
<gene>
    <name evidence="10" type="ORF">BWQ96_06336</name>
</gene>
<evidence type="ECO:0000259" key="9">
    <source>
        <dbReference type="PROSITE" id="PS51715"/>
    </source>
</evidence>
<evidence type="ECO:0000256" key="5">
    <source>
        <dbReference type="ARBA" id="ARBA00022989"/>
    </source>
</evidence>
<organism evidence="10 11">
    <name type="scientific">Gracilariopsis chorda</name>
    <dbReference type="NCBI Taxonomy" id="448386"/>
    <lineage>
        <taxon>Eukaryota</taxon>
        <taxon>Rhodophyta</taxon>
        <taxon>Florideophyceae</taxon>
        <taxon>Rhodymeniophycidae</taxon>
        <taxon>Gracilariales</taxon>
        <taxon>Gracilariaceae</taxon>
        <taxon>Gracilariopsis</taxon>
    </lineage>
</organism>
<proteinExistence type="inferred from homology"/>
<keyword evidence="2" id="KW-0547">Nucleotide-binding</keyword>
<comment type="caution">
    <text evidence="10">The sequence shown here is derived from an EMBL/GenBank/DDBJ whole genome shotgun (WGS) entry which is preliminary data.</text>
</comment>
<accession>A0A2V3IRX1</accession>
<dbReference type="InterPro" id="IPR030386">
    <property type="entry name" value="G_GB1_RHD3_dom"/>
</dbReference>
<evidence type="ECO:0000256" key="2">
    <source>
        <dbReference type="ARBA" id="ARBA00022741"/>
    </source>
</evidence>
<dbReference type="PANTHER" id="PTHR45923:SF2">
    <property type="entry name" value="PROTEIN SEY1"/>
    <property type="match status" value="1"/>
</dbReference>
<keyword evidence="6" id="KW-0342">GTP-binding</keyword>
<keyword evidence="3" id="KW-0378">Hydrolase</keyword>
<reference evidence="10 11" key="1">
    <citation type="journal article" date="2018" name="Mol. Biol. Evol.">
        <title>Analysis of the draft genome of the red seaweed Gracilariopsis chorda provides insights into genome size evolution in Rhodophyta.</title>
        <authorList>
            <person name="Lee J."/>
            <person name="Yang E.C."/>
            <person name="Graf L."/>
            <person name="Yang J.H."/>
            <person name="Qiu H."/>
            <person name="Zel Zion U."/>
            <person name="Chan C.X."/>
            <person name="Stephens T.G."/>
            <person name="Weber A.P.M."/>
            <person name="Boo G.H."/>
            <person name="Boo S.M."/>
            <person name="Kim K.M."/>
            <person name="Shin Y."/>
            <person name="Jung M."/>
            <person name="Lee S.J."/>
            <person name="Yim H.S."/>
            <person name="Lee J.H."/>
            <person name="Bhattacharya D."/>
            <person name="Yoon H.S."/>
        </authorList>
    </citation>
    <scope>NUCLEOTIDE SEQUENCE [LARGE SCALE GENOMIC DNA]</scope>
    <source>
        <strain evidence="10 11">SKKU-2015</strain>
        <tissue evidence="10">Whole body</tissue>
    </source>
</reference>
<dbReference type="Pfam" id="PF05879">
    <property type="entry name" value="RHD3_GTPase"/>
    <property type="match status" value="1"/>
</dbReference>
<evidence type="ECO:0000313" key="11">
    <source>
        <dbReference type="Proteomes" id="UP000247409"/>
    </source>
</evidence>
<evidence type="ECO:0000313" key="10">
    <source>
        <dbReference type="EMBL" id="PXF43870.1"/>
    </source>
</evidence>
<evidence type="ECO:0000256" key="7">
    <source>
        <dbReference type="ARBA" id="ARBA00023136"/>
    </source>
</evidence>
<dbReference type="EMBL" id="NBIV01000108">
    <property type="protein sequence ID" value="PXF43870.1"/>
    <property type="molecule type" value="Genomic_DNA"/>
</dbReference>
<feature type="domain" description="GB1/RHD3-type G" evidence="9">
    <location>
        <begin position="44"/>
        <end position="251"/>
    </location>
</feature>
<dbReference type="Gene3D" id="3.40.50.300">
    <property type="entry name" value="P-loop containing nucleotide triphosphate hydrolases"/>
    <property type="match status" value="1"/>
</dbReference>
<dbReference type="OrthoDB" id="1597724at2759"/>
<dbReference type="Proteomes" id="UP000247409">
    <property type="component" value="Unassembled WGS sequence"/>
</dbReference>
<evidence type="ECO:0000256" key="3">
    <source>
        <dbReference type="ARBA" id="ARBA00022801"/>
    </source>
</evidence>
<dbReference type="SUPFAM" id="SSF52540">
    <property type="entry name" value="P-loop containing nucleoside triphosphate hydrolases"/>
    <property type="match status" value="1"/>
</dbReference>
<keyword evidence="4" id="KW-0256">Endoplasmic reticulum</keyword>
<evidence type="ECO:0000256" key="8">
    <source>
        <dbReference type="PROSITE-ProRule" id="PRU01052"/>
    </source>
</evidence>
<evidence type="ECO:0000256" key="6">
    <source>
        <dbReference type="ARBA" id="ARBA00023134"/>
    </source>
</evidence>
<dbReference type="InterPro" id="IPR046758">
    <property type="entry name" value="Sey1/RHD3-like_3HB"/>
</dbReference>
<evidence type="ECO:0000256" key="4">
    <source>
        <dbReference type="ARBA" id="ARBA00022824"/>
    </source>
</evidence>
<dbReference type="AlphaFoldDB" id="A0A2V3IRX1"/>
<dbReference type="Pfam" id="PF20428">
    <property type="entry name" value="Sey1_3HB"/>
    <property type="match status" value="1"/>
</dbReference>
<dbReference type="PANTHER" id="PTHR45923">
    <property type="entry name" value="PROTEIN SEY1"/>
    <property type="match status" value="1"/>
</dbReference>
<dbReference type="GO" id="GO:0016320">
    <property type="term" value="P:endoplasmic reticulum membrane fusion"/>
    <property type="evidence" value="ECO:0007669"/>
    <property type="project" value="TreeGrafter"/>
</dbReference>
<keyword evidence="11" id="KW-1185">Reference proteome</keyword>
<keyword evidence="1" id="KW-0812">Transmembrane</keyword>
<dbReference type="GO" id="GO:0005783">
    <property type="term" value="C:endoplasmic reticulum"/>
    <property type="evidence" value="ECO:0007669"/>
    <property type="project" value="TreeGrafter"/>
</dbReference>
<dbReference type="InterPro" id="IPR008803">
    <property type="entry name" value="RHD3/Sey1"/>
</dbReference>
<comment type="similarity">
    <text evidence="8">Belongs to the TRAFAC class dynamin-like GTPase superfamily. GB1/RHD3 GTPase family.</text>
</comment>
<dbReference type="InterPro" id="IPR027417">
    <property type="entry name" value="P-loop_NTPase"/>
</dbReference>
<dbReference type="GO" id="GO:0005525">
    <property type="term" value="F:GTP binding"/>
    <property type="evidence" value="ECO:0007669"/>
    <property type="project" value="UniProtKB-KW"/>
</dbReference>
<keyword evidence="7" id="KW-0472">Membrane</keyword>
<sequence>MASAESVTPSSAVLQLVNARGDFNTDHFETFAAEHFPDDQLDEDHNLVTIALLGSRSSGKSTLANRLFDTAFDVVRPFSGRATQGCVAAVSASKQLILDTQGSDGRDGHNEKVARVATLALALADALIFNLWAADLGRYEAAGYSLLRTIFMEHVRIFQGEPVKTLIVFVIRDHDDDSPLDSLKSILLNDIQTLWNDIDANGASLSDLFNFEFVSLPHIRHRKLQFDQAVSELSQRFSDPNHPKFLLHPEYSRKIPVEGLYNYADVVWKDTDQDKSVELPGKKDLVAAYRCDVAYDSQQRPSLAQLNRWTSEVDRGNTIPAFGVKASNLLESALAKYDRDTLSHASSPIRAKKRSELQSSLQSRVRSLFNKQILLLQNAALQRFKKILLSKVTNPMYERETPIALRSVDEWFARNAESLLVPSMRLSYRSARQEVQNALATYGEGFANSPTAQLQAMQQMERQAQRAPPRQRHIEFGLGINAACRPRGFGNFQLITGYARGPHTMQFTLVNDKDAAEQEGQGQVPFFRIQPTINTTVDL</sequence>
<dbReference type="GO" id="GO:0003924">
    <property type="term" value="F:GTPase activity"/>
    <property type="evidence" value="ECO:0007669"/>
    <property type="project" value="TreeGrafter"/>
</dbReference>
<dbReference type="PROSITE" id="PS51715">
    <property type="entry name" value="G_GB1_RHD3"/>
    <property type="match status" value="1"/>
</dbReference>
<evidence type="ECO:0000256" key="1">
    <source>
        <dbReference type="ARBA" id="ARBA00022692"/>
    </source>
</evidence>
<name>A0A2V3IRX1_9FLOR</name>
<protein>
    <submittedName>
        <fullName evidence="10">Protein SEY1-like</fullName>
    </submittedName>
</protein>